<dbReference type="AlphaFoldDB" id="A0A419PW25"/>
<reference evidence="1 2" key="2">
    <citation type="journal article" date="2021" name="Genomics">
        <title>High-quality reference genome for Clonorchis sinensis.</title>
        <authorList>
            <person name="Young N.D."/>
            <person name="Stroehlein A.J."/>
            <person name="Kinkar L."/>
            <person name="Wang T."/>
            <person name="Sohn W.M."/>
            <person name="Chang B.C.H."/>
            <person name="Kaur P."/>
            <person name="Weisz D."/>
            <person name="Dudchenko O."/>
            <person name="Aiden E.L."/>
            <person name="Korhonen P.K."/>
            <person name="Gasser R.B."/>
        </authorList>
    </citation>
    <scope>NUCLEOTIDE SEQUENCE [LARGE SCALE GENOMIC DNA]</scope>
    <source>
        <strain evidence="1">Cs-k2</strain>
    </source>
</reference>
<sequence length="99" mass="11185">MVGDFCHAGNIISQFYRDDALPSHLEAILRSDLSATECAAPGRLMFQLLRYSTYRDTCIYVQLACKKQIDLQMSVFLENSAIWVQVEHKVDGNSRTAPT</sequence>
<dbReference type="InParanoid" id="A0A419PW25"/>
<organism evidence="1 2">
    <name type="scientific">Clonorchis sinensis</name>
    <name type="common">Chinese liver fluke</name>
    <dbReference type="NCBI Taxonomy" id="79923"/>
    <lineage>
        <taxon>Eukaryota</taxon>
        <taxon>Metazoa</taxon>
        <taxon>Spiralia</taxon>
        <taxon>Lophotrochozoa</taxon>
        <taxon>Platyhelminthes</taxon>
        <taxon>Trematoda</taxon>
        <taxon>Digenea</taxon>
        <taxon>Opisthorchiida</taxon>
        <taxon>Opisthorchiata</taxon>
        <taxon>Opisthorchiidae</taxon>
        <taxon>Clonorchis</taxon>
    </lineage>
</organism>
<evidence type="ECO:0000313" key="2">
    <source>
        <dbReference type="Proteomes" id="UP000286415"/>
    </source>
</evidence>
<protein>
    <submittedName>
        <fullName evidence="1">Uncharacterized protein</fullName>
    </submittedName>
</protein>
<keyword evidence="2" id="KW-1185">Reference proteome</keyword>
<accession>A0A419PW25</accession>
<proteinExistence type="predicted"/>
<gene>
    <name evidence="1" type="ORF">CSKR_106870</name>
</gene>
<comment type="caution">
    <text evidence="1">The sequence shown here is derived from an EMBL/GenBank/DDBJ whole genome shotgun (WGS) entry which is preliminary data.</text>
</comment>
<dbReference type="Proteomes" id="UP000286415">
    <property type="component" value="Unassembled WGS sequence"/>
</dbReference>
<dbReference type="EMBL" id="NIRI02000056">
    <property type="protein sequence ID" value="KAG5446759.1"/>
    <property type="molecule type" value="Genomic_DNA"/>
</dbReference>
<name>A0A419PW25_CLOSI</name>
<reference evidence="1 2" key="1">
    <citation type="journal article" date="2018" name="Biotechnol. Adv.">
        <title>Improved genomic resources and new bioinformatic workflow for the carcinogenic parasite Clonorchis sinensis: Biotechnological implications.</title>
        <authorList>
            <person name="Wang D."/>
            <person name="Korhonen P.K."/>
            <person name="Gasser R.B."/>
            <person name="Young N.D."/>
        </authorList>
    </citation>
    <scope>NUCLEOTIDE SEQUENCE [LARGE SCALE GENOMIC DNA]</scope>
    <source>
        <strain evidence="1">Cs-k2</strain>
    </source>
</reference>
<evidence type="ECO:0000313" key="1">
    <source>
        <dbReference type="EMBL" id="KAG5446759.1"/>
    </source>
</evidence>